<dbReference type="InParanoid" id="A0A1J7IV50"/>
<dbReference type="InterPro" id="IPR013087">
    <property type="entry name" value="Znf_C2H2_type"/>
</dbReference>
<sequence length="908" mass="101105">MAQHSPYPSSNRGLSFARNGHPPHASGTPSSSAQDGQPKPTDFDPLIIHSFGTASSVTSGSGFLGDLDIANPSGARNVMGPPEDRSPFAGLEYNRFNLFYFDRDEPWNQERSRGRGHQEALPSSFTGFRDTVAPSECETSIGPGTLQSDSGYGSQARQSVGIPSVYGDVDKSSEAIINHLADFQFPSGSIHGSSQVHDVNHLRQPWNQGTLGRPDAVPTNNVPSIPCQYCTKTFRSQSDHKKHIARHEKPHRCPEKGCSKATKGFGTSNDLERHLKSVHRKNGTRYRCHHGACLPKAKDWPRADNFRSHLKKIHNISLDADESLDEYIYRPVNPDILSNVGVAPELIPPAVHGSSAPPSWSQVGRDSHMSGIGGASEELSLDRREVYLPAPAHPRFMNTSGFERRDASSPGRFRNSRTPLESQQVHDQNLAEDENVLRGVYSRQEGLQVSRETAYQEVPSEENIGYVRPDDLSNRSRDDLDRASPAGEPETEVIVLDDDYDDDEEAGAPEGVDGHDDDYQVKRPSSPGTLSKPPEGWGELDRGLAEDGAKRHKRQAESDSLEDTGSSSDDLVKPGTHLPPDEAFASPSEDRDEVNHEGAEAALEKIMKKLEKPQLDEFLRTHGYVRPKGPQAKQKSSPNLLPVPCSEPGCPKRFHRPCEMKKHLKRHEKPYGCTQCQKRFGSKNDWKRHENSQHFQHEIWKCDEKFRAPLSDTCNKVCHRRETFKQHLTSHHGIKGTRIEDKLDKCRIGRLGEARFWCGFCKDVIELETKKTAQETCNARYDHIDDHYSGRNGAAKKEASEWQYGDSDTTEADVKASPRGDDPTEGRAALPRGPQLRKRSRHGSGPTPKRAKISPPREHIMWYCCQCNNAWSFANNPSCINCPAHERCDDCRVEKVEPTEAGPTGDAE</sequence>
<dbReference type="AlphaFoldDB" id="A0A1J7IV50"/>
<dbReference type="STRING" id="1408157.A0A1J7IV50"/>
<gene>
    <name evidence="12" type="ORF">CONLIGDRAFT_678037</name>
</gene>
<comment type="subcellular location">
    <subcellularLocation>
        <location evidence="1">Nucleus</location>
    </subcellularLocation>
</comment>
<feature type="compositionally biased region" description="Basic and acidic residues" evidence="10">
    <location>
        <begin position="109"/>
        <end position="118"/>
    </location>
</feature>
<feature type="compositionally biased region" description="Polar residues" evidence="10">
    <location>
        <begin position="416"/>
        <end position="427"/>
    </location>
</feature>
<evidence type="ECO:0000313" key="13">
    <source>
        <dbReference type="Proteomes" id="UP000182658"/>
    </source>
</evidence>
<protein>
    <recommendedName>
        <fullName evidence="11">C2H2-type domain-containing protein</fullName>
    </recommendedName>
</protein>
<feature type="region of interest" description="Disordered" evidence="10">
    <location>
        <begin position="788"/>
        <end position="853"/>
    </location>
</feature>
<dbReference type="PANTHER" id="PTHR46179">
    <property type="entry name" value="ZINC FINGER PROTEIN"/>
    <property type="match status" value="1"/>
</dbReference>
<dbReference type="SUPFAM" id="SSF57667">
    <property type="entry name" value="beta-beta-alpha zinc fingers"/>
    <property type="match status" value="1"/>
</dbReference>
<keyword evidence="13" id="KW-1185">Reference proteome</keyword>
<keyword evidence="6" id="KW-0805">Transcription regulation</keyword>
<name>A0A1J7IV50_9PEZI</name>
<feature type="region of interest" description="Disordered" evidence="10">
    <location>
        <begin position="109"/>
        <end position="129"/>
    </location>
</feature>
<feature type="compositionally biased region" description="Basic and acidic residues" evidence="10">
    <location>
        <begin position="539"/>
        <end position="549"/>
    </location>
</feature>
<dbReference type="GO" id="GO:0005634">
    <property type="term" value="C:nucleus"/>
    <property type="evidence" value="ECO:0007669"/>
    <property type="project" value="UniProtKB-SubCell"/>
</dbReference>
<dbReference type="PROSITE" id="PS50157">
    <property type="entry name" value="ZINC_FINGER_C2H2_2"/>
    <property type="match status" value="2"/>
</dbReference>
<feature type="domain" description="C2H2-type" evidence="11">
    <location>
        <begin position="225"/>
        <end position="252"/>
    </location>
</feature>
<keyword evidence="4 9" id="KW-0863">Zinc-finger</keyword>
<evidence type="ECO:0000256" key="10">
    <source>
        <dbReference type="SAM" id="MobiDB-lite"/>
    </source>
</evidence>
<dbReference type="EMBL" id="KV875095">
    <property type="protein sequence ID" value="OIW31567.1"/>
    <property type="molecule type" value="Genomic_DNA"/>
</dbReference>
<feature type="compositionally biased region" description="Polar residues" evidence="10">
    <location>
        <begin position="1"/>
        <end position="13"/>
    </location>
</feature>
<evidence type="ECO:0000256" key="3">
    <source>
        <dbReference type="ARBA" id="ARBA00022737"/>
    </source>
</evidence>
<feature type="compositionally biased region" description="Basic and acidic residues" evidence="10">
    <location>
        <begin position="512"/>
        <end position="521"/>
    </location>
</feature>
<dbReference type="GO" id="GO:0008270">
    <property type="term" value="F:zinc ion binding"/>
    <property type="evidence" value="ECO:0007669"/>
    <property type="project" value="UniProtKB-KW"/>
</dbReference>
<evidence type="ECO:0000256" key="1">
    <source>
        <dbReference type="ARBA" id="ARBA00004123"/>
    </source>
</evidence>
<evidence type="ECO:0000256" key="6">
    <source>
        <dbReference type="ARBA" id="ARBA00023015"/>
    </source>
</evidence>
<proteinExistence type="predicted"/>
<feature type="compositionally biased region" description="Acidic residues" evidence="10">
    <location>
        <begin position="489"/>
        <end position="507"/>
    </location>
</feature>
<dbReference type="SMART" id="SM00355">
    <property type="entry name" value="ZnF_C2H2"/>
    <property type="match status" value="6"/>
</dbReference>
<dbReference type="OrthoDB" id="6077919at2759"/>
<organism evidence="12 13">
    <name type="scientific">Coniochaeta ligniaria NRRL 30616</name>
    <dbReference type="NCBI Taxonomy" id="1408157"/>
    <lineage>
        <taxon>Eukaryota</taxon>
        <taxon>Fungi</taxon>
        <taxon>Dikarya</taxon>
        <taxon>Ascomycota</taxon>
        <taxon>Pezizomycotina</taxon>
        <taxon>Sordariomycetes</taxon>
        <taxon>Sordariomycetidae</taxon>
        <taxon>Coniochaetales</taxon>
        <taxon>Coniochaetaceae</taxon>
        <taxon>Coniochaeta</taxon>
    </lineage>
</organism>
<dbReference type="Proteomes" id="UP000182658">
    <property type="component" value="Unassembled WGS sequence"/>
</dbReference>
<feature type="compositionally biased region" description="Basic and acidic residues" evidence="10">
    <location>
        <begin position="788"/>
        <end position="800"/>
    </location>
</feature>
<dbReference type="GO" id="GO:0006357">
    <property type="term" value="P:regulation of transcription by RNA polymerase II"/>
    <property type="evidence" value="ECO:0007669"/>
    <property type="project" value="TreeGrafter"/>
</dbReference>
<feature type="region of interest" description="Disordered" evidence="10">
    <location>
        <begin position="1"/>
        <end position="47"/>
    </location>
</feature>
<evidence type="ECO:0000256" key="9">
    <source>
        <dbReference type="PROSITE-ProRule" id="PRU00042"/>
    </source>
</evidence>
<dbReference type="FunFam" id="3.30.160.60:FF:000100">
    <property type="entry name" value="Zinc finger 45-like"/>
    <property type="match status" value="1"/>
</dbReference>
<dbReference type="InterPro" id="IPR051061">
    <property type="entry name" value="Zinc_finger_trans_reg"/>
</dbReference>
<evidence type="ECO:0000313" key="12">
    <source>
        <dbReference type="EMBL" id="OIW31567.1"/>
    </source>
</evidence>
<reference evidence="12 13" key="1">
    <citation type="submission" date="2016-10" db="EMBL/GenBank/DDBJ databases">
        <title>Draft genome sequence of Coniochaeta ligniaria NRRL30616, a lignocellulolytic fungus for bioabatement of inhibitors in plant biomass hydrolysates.</title>
        <authorList>
            <consortium name="DOE Joint Genome Institute"/>
            <person name="Jimenez D.J."/>
            <person name="Hector R.E."/>
            <person name="Riley R."/>
            <person name="Sun H."/>
            <person name="Grigoriev I.V."/>
            <person name="Van Elsas J.D."/>
            <person name="Nichols N.N."/>
        </authorList>
    </citation>
    <scope>NUCLEOTIDE SEQUENCE [LARGE SCALE GENOMIC DNA]</scope>
    <source>
        <strain evidence="12 13">NRRL 30616</strain>
    </source>
</reference>
<feature type="region of interest" description="Disordered" evidence="10">
    <location>
        <begin position="392"/>
        <end position="433"/>
    </location>
</feature>
<keyword evidence="5" id="KW-0862">Zinc</keyword>
<feature type="region of interest" description="Disordered" evidence="10">
    <location>
        <begin position="446"/>
        <end position="597"/>
    </location>
</feature>
<evidence type="ECO:0000256" key="4">
    <source>
        <dbReference type="ARBA" id="ARBA00022771"/>
    </source>
</evidence>
<accession>A0A1J7IV50</accession>
<evidence type="ECO:0000256" key="5">
    <source>
        <dbReference type="ARBA" id="ARBA00022833"/>
    </source>
</evidence>
<evidence type="ECO:0000256" key="7">
    <source>
        <dbReference type="ARBA" id="ARBA00023163"/>
    </source>
</evidence>
<feature type="compositionally biased region" description="Basic and acidic residues" evidence="10">
    <location>
        <begin position="812"/>
        <end position="825"/>
    </location>
</feature>
<feature type="domain" description="C2H2-type" evidence="11">
    <location>
        <begin position="671"/>
        <end position="699"/>
    </location>
</feature>
<evidence type="ECO:0000256" key="2">
    <source>
        <dbReference type="ARBA" id="ARBA00022723"/>
    </source>
</evidence>
<keyword evidence="7" id="KW-0804">Transcription</keyword>
<evidence type="ECO:0000256" key="8">
    <source>
        <dbReference type="ARBA" id="ARBA00023242"/>
    </source>
</evidence>
<dbReference type="PANTHER" id="PTHR46179:SF13">
    <property type="entry name" value="C2H2-TYPE DOMAIN-CONTAINING PROTEIN"/>
    <property type="match status" value="1"/>
</dbReference>
<dbReference type="Gene3D" id="3.30.160.60">
    <property type="entry name" value="Classic Zinc Finger"/>
    <property type="match status" value="2"/>
</dbReference>
<keyword evidence="2" id="KW-0479">Metal-binding</keyword>
<keyword evidence="3" id="KW-0677">Repeat</keyword>
<evidence type="ECO:0000259" key="11">
    <source>
        <dbReference type="PROSITE" id="PS50157"/>
    </source>
</evidence>
<feature type="compositionally biased region" description="Basic and acidic residues" evidence="10">
    <location>
        <begin position="468"/>
        <end position="482"/>
    </location>
</feature>
<dbReference type="PROSITE" id="PS00028">
    <property type="entry name" value="ZINC_FINGER_C2H2_1"/>
    <property type="match status" value="3"/>
</dbReference>
<keyword evidence="8" id="KW-0539">Nucleus</keyword>
<dbReference type="InterPro" id="IPR036236">
    <property type="entry name" value="Znf_C2H2_sf"/>
</dbReference>